<dbReference type="Proteomes" id="UP000317722">
    <property type="component" value="Unassembled WGS sequence"/>
</dbReference>
<evidence type="ECO:0000259" key="1">
    <source>
        <dbReference type="Pfam" id="PF13401"/>
    </source>
</evidence>
<keyword evidence="2" id="KW-0547">Nucleotide-binding</keyword>
<dbReference type="GO" id="GO:0005524">
    <property type="term" value="F:ATP binding"/>
    <property type="evidence" value="ECO:0007669"/>
    <property type="project" value="UniProtKB-KW"/>
</dbReference>
<dbReference type="GO" id="GO:0016887">
    <property type="term" value="F:ATP hydrolysis activity"/>
    <property type="evidence" value="ECO:0007669"/>
    <property type="project" value="InterPro"/>
</dbReference>
<dbReference type="InterPro" id="IPR049945">
    <property type="entry name" value="AAA_22"/>
</dbReference>
<feature type="domain" description="ORC1/DEAH AAA+ ATPase" evidence="1">
    <location>
        <begin position="49"/>
        <end position="159"/>
    </location>
</feature>
<keyword evidence="3" id="KW-1185">Reference proteome</keyword>
<comment type="caution">
    <text evidence="2">The sequence shown here is derived from an EMBL/GenBank/DDBJ whole genome shotgun (WGS) entry which is preliminary data.</text>
</comment>
<evidence type="ECO:0000313" key="2">
    <source>
        <dbReference type="EMBL" id="TPG17054.1"/>
    </source>
</evidence>
<dbReference type="EMBL" id="RCZM01000003">
    <property type="protein sequence ID" value="TPG17054.1"/>
    <property type="molecule type" value="Genomic_DNA"/>
</dbReference>
<dbReference type="AlphaFoldDB" id="A0A502CWL4"/>
<evidence type="ECO:0000313" key="3">
    <source>
        <dbReference type="Proteomes" id="UP000317722"/>
    </source>
</evidence>
<gene>
    <name evidence="2" type="ORF">EAH86_09770</name>
</gene>
<sequence>MRNSKTAPASATVKAGNLPVTPENVGQTSTLQRAMLAFRIMDAESDISCFDGPAGTGKTTASSLAASQSNRTWRYCTLPLRGNPRDITATVFEAVTGRAARGTEREMRAALVDRLRDGTIGIIADEVHHVGLPGAQQLRHLWDACAVLGEPFPLLLIGCGVRVELARADEVRTRVARWVDFDLITDDEDVVALAGALHPRLAATSEKILVGINERVARRSVRTWSQIGKHIAYLPTTVVGAKKPEPITAADVHTLRDLLGIEGIAA</sequence>
<dbReference type="OrthoDB" id="9801665at2"/>
<dbReference type="InterPro" id="IPR027417">
    <property type="entry name" value="P-loop_NTPase"/>
</dbReference>
<proteinExistence type="predicted"/>
<dbReference type="Pfam" id="PF13401">
    <property type="entry name" value="AAA_22"/>
    <property type="match status" value="1"/>
</dbReference>
<keyword evidence="2" id="KW-0067">ATP-binding</keyword>
<name>A0A502CWL4_9MICO</name>
<reference evidence="2 3" key="1">
    <citation type="journal article" date="2019" name="Environ. Microbiol.">
        <title>Species interactions and distinct microbial communities in high Arctic permafrost affected cryosols are associated with the CH4 and CO2 gas fluxes.</title>
        <authorList>
            <person name="Altshuler I."/>
            <person name="Hamel J."/>
            <person name="Turney S."/>
            <person name="Magnuson E."/>
            <person name="Levesque R."/>
            <person name="Greer C."/>
            <person name="Whyte L.G."/>
        </authorList>
    </citation>
    <scope>NUCLEOTIDE SEQUENCE [LARGE SCALE GENOMIC DNA]</scope>
    <source>
        <strain evidence="2 3">S9.3A</strain>
    </source>
</reference>
<dbReference type="RefSeq" id="WP_140739781.1">
    <property type="nucleotide sequence ID" value="NZ_RCZM01000003.1"/>
</dbReference>
<organism evidence="2 3">
    <name type="scientific">Pedococcus bigeumensis</name>
    <dbReference type="NCBI Taxonomy" id="433644"/>
    <lineage>
        <taxon>Bacteria</taxon>
        <taxon>Bacillati</taxon>
        <taxon>Actinomycetota</taxon>
        <taxon>Actinomycetes</taxon>
        <taxon>Micrococcales</taxon>
        <taxon>Intrasporangiaceae</taxon>
        <taxon>Pedococcus</taxon>
    </lineage>
</organism>
<dbReference type="SUPFAM" id="SSF52540">
    <property type="entry name" value="P-loop containing nucleoside triphosphate hydrolases"/>
    <property type="match status" value="1"/>
</dbReference>
<protein>
    <submittedName>
        <fullName evidence="2">ATP-binding protein</fullName>
    </submittedName>
</protein>
<accession>A0A502CWL4</accession>